<dbReference type="InterPro" id="IPR021109">
    <property type="entry name" value="Peptidase_aspartic_dom_sf"/>
</dbReference>
<dbReference type="SUPFAM" id="SSF50630">
    <property type="entry name" value="Acid proteases"/>
    <property type="match status" value="1"/>
</dbReference>
<dbReference type="eggNOG" id="KOG1270">
    <property type="taxonomic scope" value="Eukaryota"/>
</dbReference>
<dbReference type="InterPro" id="IPR029063">
    <property type="entry name" value="SAM-dependent_MTases_sf"/>
</dbReference>
<feature type="compositionally biased region" description="Polar residues" evidence="2">
    <location>
        <begin position="38"/>
        <end position="53"/>
    </location>
</feature>
<dbReference type="SUPFAM" id="SSF53335">
    <property type="entry name" value="S-adenosyl-L-methionine-dependent methyltransferases"/>
    <property type="match status" value="1"/>
</dbReference>
<name>A0A0D3BTC8_BRAOL</name>
<dbReference type="Gramene" id="Bo4g053880.1">
    <property type="protein sequence ID" value="Bo4g053880.1"/>
    <property type="gene ID" value="Bo4g053880"/>
</dbReference>
<feature type="compositionally biased region" description="Basic and acidic residues" evidence="2">
    <location>
        <begin position="61"/>
        <end position="72"/>
    </location>
</feature>
<keyword evidence="1" id="KW-0863">Zinc-finger</keyword>
<dbReference type="SUPFAM" id="SSF57756">
    <property type="entry name" value="Retrovirus zinc finger-like domains"/>
    <property type="match status" value="1"/>
</dbReference>
<feature type="region of interest" description="Disordered" evidence="2">
    <location>
        <begin position="38"/>
        <end position="90"/>
    </location>
</feature>
<feature type="compositionally biased region" description="Low complexity" evidence="2">
    <location>
        <begin position="73"/>
        <end position="84"/>
    </location>
</feature>
<protein>
    <recommendedName>
        <fullName evidence="3">CCHC-type domain-containing protein</fullName>
    </recommendedName>
</protein>
<reference evidence="4" key="2">
    <citation type="submission" date="2015-03" db="UniProtKB">
        <authorList>
            <consortium name="EnsemblPlants"/>
        </authorList>
    </citation>
    <scope>IDENTIFICATION</scope>
</reference>
<dbReference type="Gene3D" id="3.40.50.150">
    <property type="entry name" value="Vaccinia Virus protein VP39"/>
    <property type="match status" value="1"/>
</dbReference>
<dbReference type="SMART" id="SM00343">
    <property type="entry name" value="ZnF_C2HC"/>
    <property type="match status" value="1"/>
</dbReference>
<dbReference type="Gene3D" id="4.10.60.10">
    <property type="entry name" value="Zinc finger, CCHC-type"/>
    <property type="match status" value="1"/>
</dbReference>
<dbReference type="PROSITE" id="PS50158">
    <property type="entry name" value="ZF_CCHC"/>
    <property type="match status" value="1"/>
</dbReference>
<dbReference type="EnsemblPlants" id="Bo4g053880.1">
    <property type="protein sequence ID" value="Bo4g053880.1"/>
    <property type="gene ID" value="Bo4g053880"/>
</dbReference>
<dbReference type="GO" id="GO:0008270">
    <property type="term" value="F:zinc ion binding"/>
    <property type="evidence" value="ECO:0007669"/>
    <property type="project" value="UniProtKB-KW"/>
</dbReference>
<keyword evidence="5" id="KW-1185">Reference proteome</keyword>
<dbReference type="Proteomes" id="UP000032141">
    <property type="component" value="Chromosome C4"/>
</dbReference>
<accession>A0A0D3BTC8</accession>
<dbReference type="PANTHER" id="PTHR35046">
    <property type="entry name" value="ZINC KNUCKLE (CCHC-TYPE) FAMILY PROTEIN"/>
    <property type="match status" value="1"/>
</dbReference>
<dbReference type="Pfam" id="PF00098">
    <property type="entry name" value="zf-CCHC"/>
    <property type="match status" value="1"/>
</dbReference>
<dbReference type="CDD" id="cd00303">
    <property type="entry name" value="retropepsin_like"/>
    <property type="match status" value="1"/>
</dbReference>
<evidence type="ECO:0000259" key="3">
    <source>
        <dbReference type="PROSITE" id="PS50158"/>
    </source>
</evidence>
<sequence>MILKINWWRVISRVYDPRYRPYCTSLISEARQRALLMEQQSRSNTSQWTNNSRPRTTATNDDTKTATDRDTTTPRNNNRPADTTAAKARPARPNALRCFTCGERGHIQTACPKERRGLLASDKEIIGEPIYDDEEEQIENVEEEQVTGDTGTFLMLRQNCLAPKTSEAWQRTSLFSSTCTVKGKICRFVIDSGCSANVVSEEAVRKLALTAEAHPHPYRLLWMQTGAEVYVSKRTQVLLSIGSFYKETLYCDIAPMDVSHIILGRPWRYDRELMGILRIQRYLRIIGYYGYFRSVNMDPITSSIEYHCTTAEKLVDQGRTFDAVLALEVIEHVANPAEFCKSLSALTIPNGATILSTINRSLPKGTHQWSSFLTPEELTMILQRTSLDVKEMAGFVYNPITGRWLLSDDIGVNFI</sequence>
<proteinExistence type="predicted"/>
<organism evidence="4 5">
    <name type="scientific">Brassica oleracea var. oleracea</name>
    <dbReference type="NCBI Taxonomy" id="109376"/>
    <lineage>
        <taxon>Eukaryota</taxon>
        <taxon>Viridiplantae</taxon>
        <taxon>Streptophyta</taxon>
        <taxon>Embryophyta</taxon>
        <taxon>Tracheophyta</taxon>
        <taxon>Spermatophyta</taxon>
        <taxon>Magnoliopsida</taxon>
        <taxon>eudicotyledons</taxon>
        <taxon>Gunneridae</taxon>
        <taxon>Pentapetalae</taxon>
        <taxon>rosids</taxon>
        <taxon>malvids</taxon>
        <taxon>Brassicales</taxon>
        <taxon>Brassicaceae</taxon>
        <taxon>Brassiceae</taxon>
        <taxon>Brassica</taxon>
    </lineage>
</organism>
<dbReference type="InterPro" id="IPR036875">
    <property type="entry name" value="Znf_CCHC_sf"/>
</dbReference>
<dbReference type="eggNOG" id="KOG0017">
    <property type="taxonomic scope" value="Eukaryota"/>
</dbReference>
<dbReference type="HOGENOM" id="CLU_662860_0_0_1"/>
<evidence type="ECO:0000313" key="5">
    <source>
        <dbReference type="Proteomes" id="UP000032141"/>
    </source>
</evidence>
<keyword evidence="1" id="KW-0862">Zinc</keyword>
<evidence type="ECO:0000256" key="1">
    <source>
        <dbReference type="PROSITE-ProRule" id="PRU00047"/>
    </source>
</evidence>
<dbReference type="PANTHER" id="PTHR35046:SF18">
    <property type="entry name" value="RNA-DIRECTED DNA POLYMERASE"/>
    <property type="match status" value="1"/>
</dbReference>
<evidence type="ECO:0000313" key="4">
    <source>
        <dbReference type="EnsemblPlants" id="Bo4g053880.1"/>
    </source>
</evidence>
<feature type="domain" description="CCHC-type" evidence="3">
    <location>
        <begin position="97"/>
        <end position="113"/>
    </location>
</feature>
<reference evidence="4 5" key="1">
    <citation type="journal article" date="2014" name="Genome Biol.">
        <title>Transcriptome and methylome profiling reveals relics of genome dominance in the mesopolyploid Brassica oleracea.</title>
        <authorList>
            <person name="Parkin I.A."/>
            <person name="Koh C."/>
            <person name="Tang H."/>
            <person name="Robinson S.J."/>
            <person name="Kagale S."/>
            <person name="Clarke W.E."/>
            <person name="Town C.D."/>
            <person name="Nixon J."/>
            <person name="Krishnakumar V."/>
            <person name="Bidwell S.L."/>
            <person name="Denoeud F."/>
            <person name="Belcram H."/>
            <person name="Links M.G."/>
            <person name="Just J."/>
            <person name="Clarke C."/>
            <person name="Bender T."/>
            <person name="Huebert T."/>
            <person name="Mason A.S."/>
            <person name="Pires J.C."/>
            <person name="Barker G."/>
            <person name="Moore J."/>
            <person name="Walley P.G."/>
            <person name="Manoli S."/>
            <person name="Batley J."/>
            <person name="Edwards D."/>
            <person name="Nelson M.N."/>
            <person name="Wang X."/>
            <person name="Paterson A.H."/>
            <person name="King G."/>
            <person name="Bancroft I."/>
            <person name="Chalhoub B."/>
            <person name="Sharpe A.G."/>
        </authorList>
    </citation>
    <scope>NUCLEOTIDE SEQUENCE</scope>
    <source>
        <strain evidence="4 5">cv. TO1000</strain>
    </source>
</reference>
<keyword evidence="1" id="KW-0479">Metal-binding</keyword>
<dbReference type="GO" id="GO:0003676">
    <property type="term" value="F:nucleic acid binding"/>
    <property type="evidence" value="ECO:0007669"/>
    <property type="project" value="InterPro"/>
</dbReference>
<dbReference type="InterPro" id="IPR001878">
    <property type="entry name" value="Znf_CCHC"/>
</dbReference>
<dbReference type="AlphaFoldDB" id="A0A0D3BTC8"/>
<dbReference type="STRING" id="109376.A0A0D3BTC8"/>
<dbReference type="Pfam" id="PF13650">
    <property type="entry name" value="Asp_protease_2"/>
    <property type="match status" value="1"/>
</dbReference>
<evidence type="ECO:0000256" key="2">
    <source>
        <dbReference type="SAM" id="MobiDB-lite"/>
    </source>
</evidence>
<dbReference type="Pfam" id="PF13489">
    <property type="entry name" value="Methyltransf_23"/>
    <property type="match status" value="1"/>
</dbReference>
<dbReference type="Gene3D" id="2.40.70.10">
    <property type="entry name" value="Acid Proteases"/>
    <property type="match status" value="1"/>
</dbReference>